<dbReference type="Proteomes" id="UP001313282">
    <property type="component" value="Unassembled WGS sequence"/>
</dbReference>
<sequence>MTATLRQEFFLGGIPSGFQISITQATAYGPRGFNVSWRDTNNRNLSKMAASCFSAGTSVSINDRPGFGPTCTMGTNFSATVASDGKPARLGEMTWGKSTVEHWYNAFVPGDPGAIELKFQISDIKTGKKVTGGSITATPEKFHILQRPDNIKVEMVWDSGEKKETTTSVAADIGVDPPAIHLCFVMGQDKKTLGMGFKQVQSTLNQVASVGVGLVLDVNKALIEWGVPGGAVILTAIELPETIDTVMSFAENSKLLVNSLVSGNKGQAHYAFMSMIKNGYDIGSALMNIKGLKNDVVEKVVQMVPPGAKDLTEGVLTKLAERAVDEILKAESGIVDAKRRRRMARSNRYKSYA</sequence>
<name>A0AAN8MRS6_9PEZI</name>
<organism evidence="1 2">
    <name type="scientific">Orbilia javanica</name>
    <dbReference type="NCBI Taxonomy" id="47235"/>
    <lineage>
        <taxon>Eukaryota</taxon>
        <taxon>Fungi</taxon>
        <taxon>Dikarya</taxon>
        <taxon>Ascomycota</taxon>
        <taxon>Pezizomycotina</taxon>
        <taxon>Orbiliomycetes</taxon>
        <taxon>Orbiliales</taxon>
        <taxon>Orbiliaceae</taxon>
        <taxon>Orbilia</taxon>
    </lineage>
</organism>
<protein>
    <submittedName>
        <fullName evidence="1">Uncharacterized protein</fullName>
    </submittedName>
</protein>
<keyword evidence="2" id="KW-1185">Reference proteome</keyword>
<evidence type="ECO:0000313" key="2">
    <source>
        <dbReference type="Proteomes" id="UP001313282"/>
    </source>
</evidence>
<accession>A0AAN8MRS6</accession>
<comment type="caution">
    <text evidence="1">The sequence shown here is derived from an EMBL/GenBank/DDBJ whole genome shotgun (WGS) entry which is preliminary data.</text>
</comment>
<dbReference type="AlphaFoldDB" id="A0AAN8MRS6"/>
<reference evidence="1 2" key="1">
    <citation type="submission" date="2019-10" db="EMBL/GenBank/DDBJ databases">
        <authorList>
            <person name="Palmer J.M."/>
        </authorList>
    </citation>
    <scope>NUCLEOTIDE SEQUENCE [LARGE SCALE GENOMIC DNA]</scope>
    <source>
        <strain evidence="1 2">TWF718</strain>
    </source>
</reference>
<evidence type="ECO:0000313" key="1">
    <source>
        <dbReference type="EMBL" id="KAK6347419.1"/>
    </source>
</evidence>
<dbReference type="EMBL" id="JAVHNR010000003">
    <property type="protein sequence ID" value="KAK6347419.1"/>
    <property type="molecule type" value="Genomic_DNA"/>
</dbReference>
<gene>
    <name evidence="1" type="ORF">TWF718_005260</name>
</gene>
<proteinExistence type="predicted"/>